<dbReference type="GO" id="GO:0005886">
    <property type="term" value="C:plasma membrane"/>
    <property type="evidence" value="ECO:0007669"/>
    <property type="project" value="TreeGrafter"/>
</dbReference>
<dbReference type="Proteomes" id="UP001075354">
    <property type="component" value="Chromosome 13"/>
</dbReference>
<keyword evidence="10" id="KW-1185">Reference proteome</keyword>
<dbReference type="GO" id="GO:0043069">
    <property type="term" value="P:negative regulation of programmed cell death"/>
    <property type="evidence" value="ECO:0007669"/>
    <property type="project" value="TreeGrafter"/>
</dbReference>
<dbReference type="Pfam" id="PF25992">
    <property type="entry name" value="Ig_TM7SF3_N"/>
    <property type="match status" value="1"/>
</dbReference>
<evidence type="ECO:0000313" key="10">
    <source>
        <dbReference type="Proteomes" id="UP001075354"/>
    </source>
</evidence>
<protein>
    <recommendedName>
        <fullName evidence="8">TM7S3/TM198-like domain-containing protein</fullName>
    </recommendedName>
</protein>
<feature type="transmembrane region" description="Helical" evidence="6">
    <location>
        <begin position="485"/>
        <end position="504"/>
    </location>
</feature>
<feature type="region of interest" description="Disordered" evidence="5">
    <location>
        <begin position="512"/>
        <end position="541"/>
    </location>
</feature>
<evidence type="ECO:0000256" key="1">
    <source>
        <dbReference type="ARBA" id="ARBA00004141"/>
    </source>
</evidence>
<dbReference type="EMBL" id="JAPTSV010000013">
    <property type="protein sequence ID" value="KAJ1521622.1"/>
    <property type="molecule type" value="Genomic_DNA"/>
</dbReference>
<feature type="compositionally biased region" description="Pro residues" evidence="5">
    <location>
        <begin position="515"/>
        <end position="535"/>
    </location>
</feature>
<evidence type="ECO:0000256" key="6">
    <source>
        <dbReference type="SAM" id="Phobius"/>
    </source>
</evidence>
<feature type="transmembrane region" description="Helical" evidence="6">
    <location>
        <begin position="299"/>
        <end position="317"/>
    </location>
</feature>
<dbReference type="PANTHER" id="PTHR15937:SF3">
    <property type="entry name" value="TRANSMEMBRANE 7 SUPERFAMILY MEMBER 3"/>
    <property type="match status" value="1"/>
</dbReference>
<reference evidence="9" key="1">
    <citation type="submission" date="2022-12" db="EMBL/GenBank/DDBJ databases">
        <title>Chromosome-level genome assembly of the bean flower thrips Megalurothrips usitatus.</title>
        <authorList>
            <person name="Ma L."/>
            <person name="Liu Q."/>
            <person name="Li H."/>
            <person name="Cai W."/>
        </authorList>
    </citation>
    <scope>NUCLEOTIDE SEQUENCE</scope>
    <source>
        <strain evidence="9">Cailab_2022a</strain>
    </source>
</reference>
<evidence type="ECO:0000256" key="5">
    <source>
        <dbReference type="SAM" id="MobiDB-lite"/>
    </source>
</evidence>
<evidence type="ECO:0000313" key="9">
    <source>
        <dbReference type="EMBL" id="KAJ1521622.1"/>
    </source>
</evidence>
<proteinExistence type="predicted"/>
<organism evidence="9 10">
    <name type="scientific">Megalurothrips usitatus</name>
    <name type="common">bean blossom thrips</name>
    <dbReference type="NCBI Taxonomy" id="439358"/>
    <lineage>
        <taxon>Eukaryota</taxon>
        <taxon>Metazoa</taxon>
        <taxon>Ecdysozoa</taxon>
        <taxon>Arthropoda</taxon>
        <taxon>Hexapoda</taxon>
        <taxon>Insecta</taxon>
        <taxon>Pterygota</taxon>
        <taxon>Neoptera</taxon>
        <taxon>Paraneoptera</taxon>
        <taxon>Thysanoptera</taxon>
        <taxon>Terebrantia</taxon>
        <taxon>Thripoidea</taxon>
        <taxon>Thripidae</taxon>
        <taxon>Megalurothrips</taxon>
    </lineage>
</organism>
<gene>
    <name evidence="9" type="ORF">ONE63_003269</name>
</gene>
<dbReference type="InterPro" id="IPR042502">
    <property type="entry name" value="TM7SF3"/>
</dbReference>
<dbReference type="Pfam" id="PF13886">
    <property type="entry name" value="TM7S3_TM198"/>
    <property type="match status" value="1"/>
</dbReference>
<keyword evidence="2 6" id="KW-0812">Transmembrane</keyword>
<accession>A0AAV7XAS5</accession>
<evidence type="ECO:0000256" key="7">
    <source>
        <dbReference type="SAM" id="SignalP"/>
    </source>
</evidence>
<feature type="transmembrane region" description="Helical" evidence="6">
    <location>
        <begin position="380"/>
        <end position="401"/>
    </location>
</feature>
<keyword evidence="7" id="KW-0732">Signal</keyword>
<feature type="signal peptide" evidence="7">
    <location>
        <begin position="1"/>
        <end position="36"/>
    </location>
</feature>
<feature type="transmembrane region" description="Helical" evidence="6">
    <location>
        <begin position="413"/>
        <end position="432"/>
    </location>
</feature>
<feature type="transmembrane region" description="Helical" evidence="6">
    <location>
        <begin position="324"/>
        <end position="344"/>
    </location>
</feature>
<dbReference type="InterPro" id="IPR025256">
    <property type="entry name" value="TM7S3/TM198-like_dom"/>
</dbReference>
<evidence type="ECO:0000256" key="3">
    <source>
        <dbReference type="ARBA" id="ARBA00022989"/>
    </source>
</evidence>
<dbReference type="AlphaFoldDB" id="A0AAV7XAS5"/>
<keyword evidence="3 6" id="KW-1133">Transmembrane helix</keyword>
<feature type="domain" description="TM7S3/TM198-like" evidence="8">
    <location>
        <begin position="302"/>
        <end position="507"/>
    </location>
</feature>
<dbReference type="PANTHER" id="PTHR15937">
    <property type="entry name" value="TRANSMEMBRANE 7 SUPERFAMILY MEMBER 3"/>
    <property type="match status" value="1"/>
</dbReference>
<name>A0AAV7XAS5_9NEOP</name>
<sequence>MTLFEKLIPRARGRGSLPLLSLPLLLALSGQGPVRGQQNGGDGHVDVSLGYYSPHNQSVWTITTLRPQSTNIVSVKESPPDVRFYVVQAHAYLHNITMSYNQTLVPHQHVNGTNLGLVWQTKQGPSSFYVINPNSENVTVMYAVVAYGAYSPIPGGCNMEFEIETAPYLKVRYNEAMVEVKAQPGQYPGASCTRDIVTHDVYRMYMPARDFTEETYFSAIQAMLTYEDILTNGTLAPLPISGSLMRRLYSLYAGTGSVYAVVAQSLQGTSAYVPAVSYGCSAIYFTDSCTVLTTTFSKVLVACLLFMGFFTCFYGHFFFRVQMFLAGFLSGGLLAYVGLIRLATLPTGSGMVLSLSCLVGLGVGAAFVLLWYLCGIPVMAILLLVTPLAFLFASASFYVGLGDLQFCQLDLDFWLAFLVLMLTLVLLVAPLLHNGSILSSAVVGAYAAVLPFDHYVGGNLKYIVINSLRRASVPGFSQAIISPPFQAADLWLSLLWLTLALSGLRVQQVRQRGRPPFPPASRRPPPAGLPQPPTVRTPLRVSSRIPHGYGSVGDDDVFETPPQQQQQQPLTVASAAGAVADWFGRGCGLRGR</sequence>
<feature type="transmembrane region" description="Helical" evidence="6">
    <location>
        <begin position="350"/>
        <end position="373"/>
    </location>
</feature>
<evidence type="ECO:0000256" key="2">
    <source>
        <dbReference type="ARBA" id="ARBA00022692"/>
    </source>
</evidence>
<comment type="caution">
    <text evidence="9">The sequence shown here is derived from an EMBL/GenBank/DDBJ whole genome shotgun (WGS) entry which is preliminary data.</text>
</comment>
<comment type="subcellular location">
    <subcellularLocation>
        <location evidence="1">Membrane</location>
        <topology evidence="1">Multi-pass membrane protein</topology>
    </subcellularLocation>
</comment>
<evidence type="ECO:0000256" key="4">
    <source>
        <dbReference type="ARBA" id="ARBA00023136"/>
    </source>
</evidence>
<evidence type="ECO:0000259" key="8">
    <source>
        <dbReference type="Pfam" id="PF13886"/>
    </source>
</evidence>
<keyword evidence="4 6" id="KW-0472">Membrane</keyword>
<feature type="chain" id="PRO_5043496509" description="TM7S3/TM198-like domain-containing protein" evidence="7">
    <location>
        <begin position="37"/>
        <end position="592"/>
    </location>
</feature>